<sequence length="189" mass="20514">MKHPLLATLVLSTIALHGCSTMISNGREEPIKEDYGSRTMGGYIDDQVIETKANVNISKGSAELQHGRISITSIDGIVLLVGQVPTQAAKEEAGRIVQQVRDVKQVQNMLSVAPPATLVMQSQDTFITTQVISKLFSNKNVPSSQIKVITEAGIVYLMGRVTPQQANLAVDLIRQVGGVQQIVKVFEYI</sequence>
<protein>
    <submittedName>
        <fullName evidence="2">Phospholipid-binding protein</fullName>
    </submittedName>
</protein>
<dbReference type="AlphaFoldDB" id="A0A2S5KJI6"/>
<feature type="domain" description="BON" evidence="1">
    <location>
        <begin position="123"/>
        <end position="189"/>
    </location>
</feature>
<organism evidence="2 3">
    <name type="scientific">Proteobacteria bacterium 228</name>
    <dbReference type="NCBI Taxonomy" id="2083153"/>
    <lineage>
        <taxon>Bacteria</taxon>
        <taxon>Pseudomonadati</taxon>
        <taxon>Pseudomonadota</taxon>
    </lineage>
</organism>
<accession>A0A2S5KJI6</accession>
<dbReference type="OrthoDB" id="5294487at2"/>
<dbReference type="InterPro" id="IPR007055">
    <property type="entry name" value="BON_dom"/>
</dbReference>
<dbReference type="Gene3D" id="3.30.1340.30">
    <property type="match status" value="1"/>
</dbReference>
<comment type="caution">
    <text evidence="2">The sequence shown here is derived from an EMBL/GenBank/DDBJ whole genome shotgun (WGS) entry which is preliminary data.</text>
</comment>
<evidence type="ECO:0000313" key="3">
    <source>
        <dbReference type="Proteomes" id="UP000238196"/>
    </source>
</evidence>
<dbReference type="PROSITE" id="PS50914">
    <property type="entry name" value="BON"/>
    <property type="match status" value="2"/>
</dbReference>
<dbReference type="PANTHER" id="PTHR34606:SF4">
    <property type="entry name" value="OUTER MEMBRANE LIPOPROTEIN DOLP"/>
    <property type="match status" value="1"/>
</dbReference>
<name>A0A2S5KJI6_9PROT</name>
<dbReference type="PANTHER" id="PTHR34606">
    <property type="entry name" value="BON DOMAIN-CONTAINING PROTEIN"/>
    <property type="match status" value="1"/>
</dbReference>
<dbReference type="Proteomes" id="UP000238196">
    <property type="component" value="Unassembled WGS sequence"/>
</dbReference>
<feature type="domain" description="BON" evidence="1">
    <location>
        <begin position="45"/>
        <end position="114"/>
    </location>
</feature>
<evidence type="ECO:0000313" key="2">
    <source>
        <dbReference type="EMBL" id="PPC74795.1"/>
    </source>
</evidence>
<dbReference type="Pfam" id="PF04972">
    <property type="entry name" value="BON"/>
    <property type="match status" value="2"/>
</dbReference>
<gene>
    <name evidence="2" type="ORF">C4K68_24010</name>
</gene>
<dbReference type="EMBL" id="PRLP01000127">
    <property type="protein sequence ID" value="PPC74795.1"/>
    <property type="molecule type" value="Genomic_DNA"/>
</dbReference>
<reference evidence="2 3" key="1">
    <citation type="submission" date="2018-02" db="EMBL/GenBank/DDBJ databases">
        <title>novel marine gammaproteobacteria from coastal saline agro ecosystem.</title>
        <authorList>
            <person name="Krishnan R."/>
            <person name="Ramesh Kumar N."/>
        </authorList>
    </citation>
    <scope>NUCLEOTIDE SEQUENCE [LARGE SCALE GENOMIC DNA]</scope>
    <source>
        <strain evidence="2 3">228</strain>
    </source>
</reference>
<evidence type="ECO:0000259" key="1">
    <source>
        <dbReference type="PROSITE" id="PS50914"/>
    </source>
</evidence>
<dbReference type="InterPro" id="IPR051686">
    <property type="entry name" value="Lipoprotein_DolP"/>
</dbReference>
<proteinExistence type="predicted"/>